<dbReference type="AlphaFoldDB" id="A0A6I4ZYS3"/>
<proteinExistence type="inferred from homology"/>
<protein>
    <submittedName>
        <fullName evidence="3">DNA-protecting protein DprA</fullName>
    </submittedName>
</protein>
<evidence type="ECO:0000259" key="2">
    <source>
        <dbReference type="Pfam" id="PF02481"/>
    </source>
</evidence>
<comment type="similarity">
    <text evidence="1">Belongs to the DprA/Smf family.</text>
</comment>
<evidence type="ECO:0000313" key="3">
    <source>
        <dbReference type="EMBL" id="MYL33130.1"/>
    </source>
</evidence>
<sequence>MTNFEFRLCHLLIVLNGNRRLMRKVMNVDPNLILPYKKSLAQLASLLQLPTKKATSIFQKLHSSDMKRLTASYIHQNIVITNKHPLFPSHLKQIPDPPIVLYCKGDLSLLSQSPSLSVVGTRTPTSKAYPIMKNVLTPLIEQKCVIVSGMARGIDTFAHNITMEKGGRTIAVLAFGFNHCYPLENRGLMENLRRNQLLVSEYPPYIKPQKWHFPERNRLISGLSTGTLVIEAKERSGSLITVDQALEQGKDVYALPGDITSPMSVGCHRLIQQGAKLVQNSHDIEEDWL</sequence>
<dbReference type="InterPro" id="IPR057666">
    <property type="entry name" value="DrpA_SLOG"/>
</dbReference>
<dbReference type="PANTHER" id="PTHR43022">
    <property type="entry name" value="PROTEIN SMF"/>
    <property type="match status" value="1"/>
</dbReference>
<dbReference type="Pfam" id="PF02481">
    <property type="entry name" value="DNA_processg_A"/>
    <property type="match status" value="1"/>
</dbReference>
<dbReference type="NCBIfam" id="TIGR00732">
    <property type="entry name" value="dprA"/>
    <property type="match status" value="1"/>
</dbReference>
<dbReference type="InterPro" id="IPR003488">
    <property type="entry name" value="DprA"/>
</dbReference>
<accession>A0A6I4ZYS3</accession>
<name>A0A6I4ZYS3_9BACI</name>
<gene>
    <name evidence="3" type="primary">dprA</name>
    <name evidence="3" type="ORF">GLW05_05900</name>
</gene>
<dbReference type="PANTHER" id="PTHR43022:SF1">
    <property type="entry name" value="PROTEIN SMF"/>
    <property type="match status" value="1"/>
</dbReference>
<dbReference type="GO" id="GO:0009294">
    <property type="term" value="P:DNA-mediated transformation"/>
    <property type="evidence" value="ECO:0007669"/>
    <property type="project" value="InterPro"/>
</dbReference>
<comment type="caution">
    <text evidence="3">The sequence shown here is derived from an EMBL/GenBank/DDBJ whole genome shotgun (WGS) entry which is preliminary data.</text>
</comment>
<evidence type="ECO:0000313" key="4">
    <source>
        <dbReference type="Proteomes" id="UP000468638"/>
    </source>
</evidence>
<dbReference type="Proteomes" id="UP000468638">
    <property type="component" value="Unassembled WGS sequence"/>
</dbReference>
<organism evidence="3 4">
    <name type="scientific">Pontibacillus yanchengensis</name>
    <dbReference type="NCBI Taxonomy" id="462910"/>
    <lineage>
        <taxon>Bacteria</taxon>
        <taxon>Bacillati</taxon>
        <taxon>Bacillota</taxon>
        <taxon>Bacilli</taxon>
        <taxon>Bacillales</taxon>
        <taxon>Bacillaceae</taxon>
        <taxon>Pontibacillus</taxon>
    </lineage>
</organism>
<dbReference type="SUPFAM" id="SSF102405">
    <property type="entry name" value="MCP/YpsA-like"/>
    <property type="match status" value="1"/>
</dbReference>
<dbReference type="EMBL" id="WMEQ01000003">
    <property type="protein sequence ID" value="MYL33130.1"/>
    <property type="molecule type" value="Genomic_DNA"/>
</dbReference>
<dbReference type="OrthoDB" id="9785707at2"/>
<feature type="domain" description="Smf/DprA SLOG" evidence="2">
    <location>
        <begin position="79"/>
        <end position="287"/>
    </location>
</feature>
<reference evidence="3 4" key="1">
    <citation type="submission" date="2019-11" db="EMBL/GenBank/DDBJ databases">
        <title>Genome sequences of 17 halophilic strains isolated from different environments.</title>
        <authorList>
            <person name="Furrow R.E."/>
        </authorList>
    </citation>
    <scope>NUCLEOTIDE SEQUENCE [LARGE SCALE GENOMIC DNA]</scope>
    <source>
        <strain evidence="3 4">22514_16_FS</strain>
    </source>
</reference>
<dbReference type="Gene3D" id="3.40.50.450">
    <property type="match status" value="1"/>
</dbReference>
<evidence type="ECO:0000256" key="1">
    <source>
        <dbReference type="ARBA" id="ARBA00006525"/>
    </source>
</evidence>